<dbReference type="InterPro" id="IPR008441">
    <property type="entry name" value="AfumC-like_glycosyl_Trfase"/>
</dbReference>
<dbReference type="Proteomes" id="UP000553756">
    <property type="component" value="Unassembled WGS sequence"/>
</dbReference>
<accession>A0ABX1T012</accession>
<dbReference type="RefSeq" id="WP_172145965.1">
    <property type="nucleotide sequence ID" value="NZ_JAAIIJ010000021.1"/>
</dbReference>
<dbReference type="InterPro" id="IPR029044">
    <property type="entry name" value="Nucleotide-diphossugar_trans"/>
</dbReference>
<reference evidence="1 2" key="1">
    <citation type="submission" date="2020-02" db="EMBL/GenBank/DDBJ databases">
        <title>Characterization of phylogenetic diversity of novel bifidobacterial species isolated in Czech ZOOs.</title>
        <authorList>
            <person name="Lugli G.A."/>
            <person name="Vera N.B."/>
            <person name="Ventura M."/>
        </authorList>
    </citation>
    <scope>NUCLEOTIDE SEQUENCE [LARGE SCALE GENOMIC DNA]</scope>
    <source>
        <strain evidence="1 2">DSM 109963</strain>
    </source>
</reference>
<comment type="caution">
    <text evidence="1">The sequence shown here is derived from an EMBL/GenBank/DDBJ whole genome shotgun (WGS) entry which is preliminary data.</text>
</comment>
<dbReference type="Pfam" id="PF05704">
    <property type="entry name" value="Caps_synth"/>
    <property type="match status" value="1"/>
</dbReference>
<evidence type="ECO:0000313" key="2">
    <source>
        <dbReference type="Proteomes" id="UP000553756"/>
    </source>
</evidence>
<dbReference type="SUPFAM" id="SSF53448">
    <property type="entry name" value="Nucleotide-diphospho-sugar transferases"/>
    <property type="match status" value="1"/>
</dbReference>
<sequence>MTKAKAEGSQFRRFTQHARLFGLKYAWLEVICHVDYKVAERLKIPAFGRLFSSKEHWLTNWCRTYFQQEIDKYIDAGSAAAPNIANDEIVWTCWLQGEENAPAFIKALMRRVKEHGGEHAVVVITNENYQQYCQLPSEICRKYADEIISPQQMTDIIRAALLAKHGGLWLDATVLVTDIPAGIFDLPTYTVKGIRSDFFESLRIPVPSEWMSYCIASKPNSVTYRFIYDCLIHYWLEFNTLIDYFLVFYCAQIARNSIPAARAEYDAIPVNNTDCEMLLPLLRDSVSYNSSEVKTLLNGSTWAFKLSWKENLPSFTEEGDKTLVGWISEKGNGQ</sequence>
<gene>
    <name evidence="1" type="ORF">G1C94_1095</name>
</gene>
<evidence type="ECO:0000313" key="1">
    <source>
        <dbReference type="EMBL" id="NMN02473.1"/>
    </source>
</evidence>
<dbReference type="EMBL" id="JAAIIJ010000021">
    <property type="protein sequence ID" value="NMN02473.1"/>
    <property type="molecule type" value="Genomic_DNA"/>
</dbReference>
<keyword evidence="2" id="KW-1185">Reference proteome</keyword>
<organism evidence="1 2">
    <name type="scientific">Bifidobacterium panos</name>
    <dbReference type="NCBI Taxonomy" id="2675321"/>
    <lineage>
        <taxon>Bacteria</taxon>
        <taxon>Bacillati</taxon>
        <taxon>Actinomycetota</taxon>
        <taxon>Actinomycetes</taxon>
        <taxon>Bifidobacteriales</taxon>
        <taxon>Bifidobacteriaceae</taxon>
        <taxon>Bifidobacterium</taxon>
    </lineage>
</organism>
<proteinExistence type="predicted"/>
<protein>
    <submittedName>
        <fullName evidence="1">Capsular polysaccharide synthesis protein</fullName>
    </submittedName>
</protein>
<name>A0ABX1T012_9BIFI</name>